<gene>
    <name evidence="3" type="ORF">SPHA_73669</name>
</gene>
<protein>
    <submittedName>
        <fullName evidence="3">DNAH</fullName>
    </submittedName>
</protein>
<evidence type="ECO:0000313" key="4">
    <source>
        <dbReference type="Proteomes" id="UP000597762"/>
    </source>
</evidence>
<dbReference type="Proteomes" id="UP000597762">
    <property type="component" value="Unassembled WGS sequence"/>
</dbReference>
<dbReference type="InterPro" id="IPR026983">
    <property type="entry name" value="DHC"/>
</dbReference>
<reference evidence="3" key="1">
    <citation type="submission" date="2021-01" db="EMBL/GenBank/DDBJ databases">
        <authorList>
            <person name="Li R."/>
            <person name="Bekaert M."/>
        </authorList>
    </citation>
    <scope>NUCLEOTIDE SEQUENCE</scope>
    <source>
        <strain evidence="3">Farmed</strain>
    </source>
</reference>
<comment type="caution">
    <text evidence="3">The sequence shown here is derived from an EMBL/GenBank/DDBJ whole genome shotgun (WGS) entry which is preliminary data.</text>
</comment>
<dbReference type="PANTHER" id="PTHR22878">
    <property type="entry name" value="DYNEIN HEAVY CHAIN 6, AXONEMAL-LIKE-RELATED"/>
    <property type="match status" value="1"/>
</dbReference>
<keyword evidence="4" id="KW-1185">Reference proteome</keyword>
<dbReference type="GO" id="GO:0007018">
    <property type="term" value="P:microtubule-based movement"/>
    <property type="evidence" value="ECO:0007669"/>
    <property type="project" value="InterPro"/>
</dbReference>
<dbReference type="Pfam" id="PF18199">
    <property type="entry name" value="Dynein_C"/>
    <property type="match status" value="1"/>
</dbReference>
<dbReference type="InterPro" id="IPR041228">
    <property type="entry name" value="Dynein_C"/>
</dbReference>
<keyword evidence="1" id="KW-1133">Transmembrane helix</keyword>
<dbReference type="GO" id="GO:0030286">
    <property type="term" value="C:dynein complex"/>
    <property type="evidence" value="ECO:0007669"/>
    <property type="project" value="InterPro"/>
</dbReference>
<accession>A0A812EJJ2</accession>
<keyword evidence="1" id="KW-0472">Membrane</keyword>
<proteinExistence type="predicted"/>
<dbReference type="Gene3D" id="3.10.490.20">
    <property type="match status" value="1"/>
</dbReference>
<dbReference type="OrthoDB" id="10251809at2759"/>
<name>A0A812EJJ2_ACAPH</name>
<sequence>MSLELEMMYQSFLDNEVPQMWTNVAYPSMKALGSWIQDLIARCSFLDTWIKKGQPESFWLPGFFFPQGFLTGTLQTHARKYNLPIDHLSFQYAIIPEYYQQLSSPDSTEETVEYSFLTLNSLLHFLPTLLHFCFSSLYLITSTNHSLPTMTLFLSLTLLLFPLSHLIHPLLLSYFSFFFSYRIYSTNLLSFLSPHPFCYTCHSLHLSLVFSDQLIKKKVK</sequence>
<dbReference type="GO" id="GO:0045505">
    <property type="term" value="F:dynein intermediate chain binding"/>
    <property type="evidence" value="ECO:0007669"/>
    <property type="project" value="InterPro"/>
</dbReference>
<dbReference type="PANTHER" id="PTHR22878:SF68">
    <property type="entry name" value="DYNEIN HEAVY CHAIN 6, AXONEMAL-LIKE"/>
    <property type="match status" value="1"/>
</dbReference>
<evidence type="ECO:0000313" key="3">
    <source>
        <dbReference type="EMBL" id="CAE1323851.1"/>
    </source>
</evidence>
<dbReference type="AlphaFoldDB" id="A0A812EJJ2"/>
<dbReference type="EMBL" id="CAHIKZ030005383">
    <property type="protein sequence ID" value="CAE1323851.1"/>
    <property type="molecule type" value="Genomic_DNA"/>
</dbReference>
<feature type="transmembrane region" description="Helical" evidence="1">
    <location>
        <begin position="152"/>
        <end position="175"/>
    </location>
</feature>
<evidence type="ECO:0000259" key="2">
    <source>
        <dbReference type="Pfam" id="PF18199"/>
    </source>
</evidence>
<evidence type="ECO:0000256" key="1">
    <source>
        <dbReference type="SAM" id="Phobius"/>
    </source>
</evidence>
<feature type="transmembrane region" description="Helical" evidence="1">
    <location>
        <begin position="122"/>
        <end position="140"/>
    </location>
</feature>
<dbReference type="InterPro" id="IPR043160">
    <property type="entry name" value="Dynein_C_barrel"/>
</dbReference>
<dbReference type="Gene3D" id="1.20.1270.280">
    <property type="match status" value="1"/>
</dbReference>
<organism evidence="3 4">
    <name type="scientific">Acanthosepion pharaonis</name>
    <name type="common">Pharaoh cuttlefish</name>
    <name type="synonym">Sepia pharaonis</name>
    <dbReference type="NCBI Taxonomy" id="158019"/>
    <lineage>
        <taxon>Eukaryota</taxon>
        <taxon>Metazoa</taxon>
        <taxon>Spiralia</taxon>
        <taxon>Lophotrochozoa</taxon>
        <taxon>Mollusca</taxon>
        <taxon>Cephalopoda</taxon>
        <taxon>Coleoidea</taxon>
        <taxon>Decapodiformes</taxon>
        <taxon>Sepiida</taxon>
        <taxon>Sepiina</taxon>
        <taxon>Sepiidae</taxon>
        <taxon>Acanthosepion</taxon>
    </lineage>
</organism>
<keyword evidence="1" id="KW-0812">Transmembrane</keyword>
<feature type="domain" description="Dynein heavy chain C-terminal" evidence="2">
    <location>
        <begin position="1"/>
        <end position="100"/>
    </location>
</feature>
<dbReference type="GO" id="GO:0051959">
    <property type="term" value="F:dynein light intermediate chain binding"/>
    <property type="evidence" value="ECO:0007669"/>
    <property type="project" value="InterPro"/>
</dbReference>